<evidence type="ECO:0000313" key="3">
    <source>
        <dbReference type="Proteomes" id="UP001153076"/>
    </source>
</evidence>
<comment type="caution">
    <text evidence="2">The sequence shown here is derived from an EMBL/GenBank/DDBJ whole genome shotgun (WGS) entry which is preliminary data.</text>
</comment>
<name>A0A9Q1JUE2_9CARY</name>
<dbReference type="Proteomes" id="UP001153076">
    <property type="component" value="Unassembled WGS sequence"/>
</dbReference>
<gene>
    <name evidence="2" type="ORF">Cgig2_027112</name>
</gene>
<accession>A0A9Q1JUE2</accession>
<dbReference type="OrthoDB" id="1292058at2759"/>
<dbReference type="EMBL" id="JAKOGI010000727">
    <property type="protein sequence ID" value="KAJ8431057.1"/>
    <property type="molecule type" value="Genomic_DNA"/>
</dbReference>
<feature type="compositionally biased region" description="Polar residues" evidence="1">
    <location>
        <begin position="9"/>
        <end position="24"/>
    </location>
</feature>
<dbReference type="PANTHER" id="PTHR33499">
    <property type="entry name" value="OS12G0282400 PROTEIN-RELATED"/>
    <property type="match status" value="1"/>
</dbReference>
<keyword evidence="3" id="KW-1185">Reference proteome</keyword>
<feature type="region of interest" description="Disordered" evidence="1">
    <location>
        <begin position="1"/>
        <end position="35"/>
    </location>
</feature>
<dbReference type="PANTHER" id="PTHR33499:SF11">
    <property type="entry name" value="NO APICAL MERISTEM-ASSOCIATED C-TERMINAL DOMAIN-CONTAINING PROTEIN"/>
    <property type="match status" value="1"/>
</dbReference>
<feature type="region of interest" description="Disordered" evidence="1">
    <location>
        <begin position="216"/>
        <end position="256"/>
    </location>
</feature>
<organism evidence="2 3">
    <name type="scientific">Carnegiea gigantea</name>
    <dbReference type="NCBI Taxonomy" id="171969"/>
    <lineage>
        <taxon>Eukaryota</taxon>
        <taxon>Viridiplantae</taxon>
        <taxon>Streptophyta</taxon>
        <taxon>Embryophyta</taxon>
        <taxon>Tracheophyta</taxon>
        <taxon>Spermatophyta</taxon>
        <taxon>Magnoliopsida</taxon>
        <taxon>eudicotyledons</taxon>
        <taxon>Gunneridae</taxon>
        <taxon>Pentapetalae</taxon>
        <taxon>Caryophyllales</taxon>
        <taxon>Cactineae</taxon>
        <taxon>Cactaceae</taxon>
        <taxon>Cactoideae</taxon>
        <taxon>Echinocereeae</taxon>
        <taxon>Carnegiea</taxon>
    </lineage>
</organism>
<feature type="compositionally biased region" description="Basic and acidic residues" evidence="1">
    <location>
        <begin position="216"/>
        <end position="246"/>
    </location>
</feature>
<evidence type="ECO:0000256" key="1">
    <source>
        <dbReference type="SAM" id="MobiDB-lite"/>
    </source>
</evidence>
<dbReference type="AlphaFoldDB" id="A0A9Q1JUE2"/>
<feature type="compositionally biased region" description="Basic residues" evidence="1">
    <location>
        <begin position="25"/>
        <end position="35"/>
    </location>
</feature>
<evidence type="ECO:0000313" key="2">
    <source>
        <dbReference type="EMBL" id="KAJ8431057.1"/>
    </source>
</evidence>
<proteinExistence type="predicted"/>
<sequence length="256" mass="29748">MHAKRQRIQSEPNDANSSQASATSMKKRKGQRGKYRSLVVEKKTLSGQCKLEVEMVDYVCQAIGDNARNLLNFYGYIVRTTALMDAKDWGHVASTYGPIMWPQVQDSRHELPRLQAFVMHAMQRLYRYWKSRLYTYYKECGATHKERLANPPEEFPIDNWRRCCATFDSDDFKDKEGAPHMQEEMLLQVLGPKSGYTHGKGSGYGGSIKARINEEEQQKIREQQKQIEELQSRLDTSQKEMEEHKATQQRNMIAME</sequence>
<reference evidence="2" key="1">
    <citation type="submission" date="2022-04" db="EMBL/GenBank/DDBJ databases">
        <title>Carnegiea gigantea Genome sequencing and assembly v2.</title>
        <authorList>
            <person name="Copetti D."/>
            <person name="Sanderson M.J."/>
            <person name="Burquez A."/>
            <person name="Wojciechowski M.F."/>
        </authorList>
    </citation>
    <scope>NUCLEOTIDE SEQUENCE</scope>
    <source>
        <strain evidence="2">SGP5-SGP5p</strain>
        <tissue evidence="2">Aerial part</tissue>
    </source>
</reference>
<protein>
    <submittedName>
        <fullName evidence="2">Uncharacterized protein</fullName>
    </submittedName>
</protein>